<name>A0A660SGH0_UNCT6</name>
<accession>A0A660SGH0</accession>
<evidence type="ECO:0000313" key="1">
    <source>
        <dbReference type="EMBL" id="RKX69884.1"/>
    </source>
</evidence>
<proteinExistence type="predicted"/>
<comment type="caution">
    <text evidence="1">The sequence shown here is derived from an EMBL/GenBank/DDBJ whole genome shotgun (WGS) entry which is preliminary data.</text>
</comment>
<organism evidence="1 2">
    <name type="scientific">candidate division TA06 bacterium</name>
    <dbReference type="NCBI Taxonomy" id="2250710"/>
    <lineage>
        <taxon>Bacteria</taxon>
        <taxon>Bacteria division TA06</taxon>
    </lineage>
</organism>
<dbReference type="SUPFAM" id="SSF53756">
    <property type="entry name" value="UDP-Glycosyltransferase/glycogen phosphorylase"/>
    <property type="match status" value="1"/>
</dbReference>
<dbReference type="Pfam" id="PF13528">
    <property type="entry name" value="Glyco_trans_1_3"/>
    <property type="match status" value="1"/>
</dbReference>
<dbReference type="Gene3D" id="3.40.50.2000">
    <property type="entry name" value="Glycogen Phosphorylase B"/>
    <property type="match status" value="1"/>
</dbReference>
<gene>
    <name evidence="1" type="ORF">DRP43_03960</name>
</gene>
<evidence type="ECO:0000313" key="2">
    <source>
        <dbReference type="Proteomes" id="UP000271125"/>
    </source>
</evidence>
<evidence type="ECO:0008006" key="3">
    <source>
        <dbReference type="Google" id="ProtNLM"/>
    </source>
</evidence>
<sequence length="176" mass="20703">MFKLHNKENFIKDLLLCKAVITNGGFSLISEAVSLKKPIYSIPIKYQVEQEINAFYLEKSGFGTYSKEINYNDLEMFLNNISVYKEHLKQHIANVNDIYYLLDDKIDILVNSYKVPSRIKMALNMKLAYDTLIVSLIRIFAVRKKLLKWITLTSYIENKRRLFLRLSTIKNIVIRK</sequence>
<dbReference type="EMBL" id="QNBD01000165">
    <property type="protein sequence ID" value="RKX69884.1"/>
    <property type="molecule type" value="Genomic_DNA"/>
</dbReference>
<dbReference type="Proteomes" id="UP000271125">
    <property type="component" value="Unassembled WGS sequence"/>
</dbReference>
<reference evidence="1 2" key="1">
    <citation type="submission" date="2018-06" db="EMBL/GenBank/DDBJ databases">
        <title>Extensive metabolic versatility and redundancy in microbially diverse, dynamic hydrothermal sediments.</title>
        <authorList>
            <person name="Dombrowski N."/>
            <person name="Teske A."/>
            <person name="Baker B.J."/>
        </authorList>
    </citation>
    <scope>NUCLEOTIDE SEQUENCE [LARGE SCALE GENOMIC DNA]</scope>
    <source>
        <strain evidence="1">B10_G13</strain>
    </source>
</reference>
<dbReference type="AlphaFoldDB" id="A0A660SGH0"/>
<protein>
    <recommendedName>
        <fullName evidence="3">Glycosyl transferase family 28 C-terminal domain-containing protein</fullName>
    </recommendedName>
</protein>